<feature type="transmembrane region" description="Helical" evidence="1">
    <location>
        <begin position="20"/>
        <end position="41"/>
    </location>
</feature>
<sequence length="210" mass="24569">IFVKTMMKLNLNISEPTISLIYWVLIFLFLTIKVTTIISSYPSLGTMYSRVSSHYNFHPTYFEIYDRSTEHNCDRLIIVHPFDWYVWACNGYVYVLNTLLEYDCPGNSHPAVIIDANVVKSNHLQVSCVITDCQTILHDYKFSKQKRINFNIEDIVDKNKKLTLVEVLNYLFEKYITIKDDDKILESDTKVIHPLSRRDFESLKAILARG</sequence>
<feature type="non-terminal residue" evidence="2">
    <location>
        <position position="1"/>
    </location>
</feature>
<protein>
    <submittedName>
        <fullName evidence="2">Putative 19 kDa protein</fullName>
    </submittedName>
</protein>
<dbReference type="Pfam" id="PF04798">
    <property type="entry name" value="Baculo_19"/>
    <property type="match status" value="1"/>
</dbReference>
<dbReference type="InterPro" id="IPR006883">
    <property type="entry name" value="AcMNPV_PIF-4"/>
</dbReference>
<accession>B9W4B2</accession>
<evidence type="ECO:0000313" key="2">
    <source>
        <dbReference type="EMBL" id="CAR40196.1"/>
    </source>
</evidence>
<keyword evidence="1" id="KW-1133">Transmembrane helix</keyword>
<name>B9W4B2_9HYME</name>
<keyword evidence="1" id="KW-0472">Membrane</keyword>
<dbReference type="EMBL" id="FM201588">
    <property type="protein sequence ID" value="CAR40196.1"/>
    <property type="molecule type" value="mRNA"/>
</dbReference>
<dbReference type="AlphaFoldDB" id="B9W4B2"/>
<organism evidence="2">
    <name type="scientific">Chelonus inanitus</name>
    <dbReference type="NCBI Taxonomy" id="49201"/>
    <lineage>
        <taxon>Eukaryota</taxon>
        <taxon>Metazoa</taxon>
        <taxon>Ecdysozoa</taxon>
        <taxon>Arthropoda</taxon>
        <taxon>Hexapoda</taxon>
        <taxon>Insecta</taxon>
        <taxon>Pterygota</taxon>
        <taxon>Neoptera</taxon>
        <taxon>Endopterygota</taxon>
        <taxon>Hymenoptera</taxon>
        <taxon>Apocrita</taxon>
        <taxon>Ichneumonoidea</taxon>
        <taxon>Braconidae</taxon>
        <taxon>Cheloninae</taxon>
        <taxon>Chelonus</taxon>
    </lineage>
</organism>
<keyword evidence="1" id="KW-0812">Transmembrane</keyword>
<gene>
    <name evidence="2" type="primary">19kDa</name>
</gene>
<evidence type="ECO:0000256" key="1">
    <source>
        <dbReference type="SAM" id="Phobius"/>
    </source>
</evidence>
<proteinExistence type="evidence at transcript level"/>
<reference evidence="2" key="1">
    <citation type="journal article" date="2009" name="Science">
        <title>Polydnaviruses of Braconid Wasps Derive from an Ancestral Nudivirus.</title>
        <authorList>
            <person name="Bezier A."/>
            <person name="Annaheim M."/>
            <person name="Herbiniere J."/>
            <person name="Wetterwald C."/>
            <person name="Gyapay G."/>
            <person name="Bernard-Samain S."/>
            <person name="Wincker P."/>
            <person name="Roditi I."/>
            <person name="Heller M."/>
            <person name="Belgahzi M."/>
            <person name="Pfister-Wilhem R."/>
            <person name="Periquet G."/>
            <person name="Dupuy C."/>
            <person name="Huguet E."/>
            <person name="Volkoff A.N."/>
            <person name="Lanzrein B."/>
            <person name="Drezen J.M."/>
        </authorList>
    </citation>
    <scope>NUCLEOTIDE SEQUENCE</scope>
    <source>
        <tissue evidence="2">Ovary</tissue>
    </source>
</reference>